<keyword evidence="1" id="KW-0969">Cilium</keyword>
<keyword evidence="1" id="KW-0282">Flagellum</keyword>
<dbReference type="PANTHER" id="PTHR39185:SF1">
    <property type="entry name" value="SWARMING MOTILITY PROTEIN SWRD"/>
    <property type="match status" value="1"/>
</dbReference>
<name>A0A4Y7WQC2_9BACI</name>
<proteinExistence type="predicted"/>
<dbReference type="InterPro" id="IPR009384">
    <property type="entry name" value="SwrD-like"/>
</dbReference>
<comment type="caution">
    <text evidence="1">The sequence shown here is derived from an EMBL/GenBank/DDBJ whole genome shotgun (WGS) entry which is preliminary data.</text>
</comment>
<gene>
    <name evidence="1" type="ORF">E2L03_01790</name>
</gene>
<dbReference type="PANTHER" id="PTHR39185">
    <property type="entry name" value="SWARMING MOTILITY PROTEIN SWRD"/>
    <property type="match status" value="1"/>
</dbReference>
<evidence type="ECO:0000313" key="1">
    <source>
        <dbReference type="EMBL" id="TES50690.1"/>
    </source>
</evidence>
<dbReference type="Pfam" id="PF06289">
    <property type="entry name" value="FlbD"/>
    <property type="match status" value="1"/>
</dbReference>
<protein>
    <submittedName>
        <fullName evidence="1">Flagellar protein FlbD</fullName>
    </submittedName>
</protein>
<dbReference type="Proteomes" id="UP000298210">
    <property type="component" value="Unassembled WGS sequence"/>
</dbReference>
<keyword evidence="1" id="KW-0966">Cell projection</keyword>
<reference evidence="1 2" key="1">
    <citation type="submission" date="2019-03" db="EMBL/GenBank/DDBJ databases">
        <authorList>
            <person name="Liu G."/>
        </authorList>
    </citation>
    <scope>NUCLEOTIDE SEQUENCE [LARGE SCALE GENOMIC DNA]</scope>
    <source>
        <strain evidence="1 2">DSM 19099</strain>
    </source>
</reference>
<evidence type="ECO:0000313" key="2">
    <source>
        <dbReference type="Proteomes" id="UP000298210"/>
    </source>
</evidence>
<dbReference type="EMBL" id="SNUX01000001">
    <property type="protein sequence ID" value="TES50690.1"/>
    <property type="molecule type" value="Genomic_DNA"/>
</dbReference>
<sequence length="74" mass="8178">MTMISVTRLNGRSMLLNLLLIEHIEAHPDTTITLVSGKKIVVADSIETVGNNINQAMKEIGLVGSYKQQRVDEE</sequence>
<accession>A0A4Y7WQC2</accession>
<dbReference type="AlphaFoldDB" id="A0A4Y7WQC2"/>
<organism evidence="1 2">
    <name type="scientific">Shouchella lehensis</name>
    <dbReference type="NCBI Taxonomy" id="300825"/>
    <lineage>
        <taxon>Bacteria</taxon>
        <taxon>Bacillati</taxon>
        <taxon>Bacillota</taxon>
        <taxon>Bacilli</taxon>
        <taxon>Bacillales</taxon>
        <taxon>Bacillaceae</taxon>
        <taxon>Shouchella</taxon>
    </lineage>
</organism>